<evidence type="ECO:0000313" key="2">
    <source>
        <dbReference type="Proteomes" id="UP001143856"/>
    </source>
</evidence>
<accession>A0ACC1P4R2</accession>
<sequence>MSLQPEMPFFILMAKDDARKAVIQRDFPQLLRGSAQSWWAGEISPQVRRQMLRDLDTALTKIVERFKPDTSDALNQLKSPMSNFSTARIQAGESVREWAGGIFRLARAAGRSTVSQQMSEAYNLLCPSLRQLVARPSEAFAVVSDQWP</sequence>
<organism evidence="1 2">
    <name type="scientific">Xylaria curta</name>
    <dbReference type="NCBI Taxonomy" id="42375"/>
    <lineage>
        <taxon>Eukaryota</taxon>
        <taxon>Fungi</taxon>
        <taxon>Dikarya</taxon>
        <taxon>Ascomycota</taxon>
        <taxon>Pezizomycotina</taxon>
        <taxon>Sordariomycetes</taxon>
        <taxon>Xylariomycetidae</taxon>
        <taxon>Xylariales</taxon>
        <taxon>Xylariaceae</taxon>
        <taxon>Xylaria</taxon>
    </lineage>
</organism>
<dbReference type="EMBL" id="JAPDGR010001044">
    <property type="protein sequence ID" value="KAJ2985810.1"/>
    <property type="molecule type" value="Genomic_DNA"/>
</dbReference>
<gene>
    <name evidence="1" type="ORF">NUW58_g5336</name>
</gene>
<proteinExistence type="predicted"/>
<protein>
    <submittedName>
        <fullName evidence="1">Uncharacterized protein</fullName>
    </submittedName>
</protein>
<keyword evidence="2" id="KW-1185">Reference proteome</keyword>
<comment type="caution">
    <text evidence="1">The sequence shown here is derived from an EMBL/GenBank/DDBJ whole genome shotgun (WGS) entry which is preliminary data.</text>
</comment>
<name>A0ACC1P4R2_9PEZI</name>
<evidence type="ECO:0000313" key="1">
    <source>
        <dbReference type="EMBL" id="KAJ2985810.1"/>
    </source>
</evidence>
<dbReference type="Proteomes" id="UP001143856">
    <property type="component" value="Unassembled WGS sequence"/>
</dbReference>
<reference evidence="1" key="1">
    <citation type="submission" date="2022-10" db="EMBL/GenBank/DDBJ databases">
        <title>Genome Sequence of Xylaria curta.</title>
        <authorList>
            <person name="Buettner E."/>
        </authorList>
    </citation>
    <scope>NUCLEOTIDE SEQUENCE</scope>
    <source>
        <strain evidence="1">Babe10</strain>
    </source>
</reference>